<dbReference type="OrthoDB" id="660555at2759"/>
<feature type="region of interest" description="Disordered" evidence="6">
    <location>
        <begin position="496"/>
        <end position="535"/>
    </location>
</feature>
<dbReference type="InterPro" id="IPR001452">
    <property type="entry name" value="SH3_domain"/>
</dbReference>
<feature type="domain" description="PH" evidence="8">
    <location>
        <begin position="1936"/>
        <end position="2043"/>
    </location>
</feature>
<dbReference type="CDD" id="cd11828">
    <property type="entry name" value="SH3_ARHGEF9_like"/>
    <property type="match status" value="1"/>
</dbReference>
<evidence type="ECO:0000259" key="9">
    <source>
        <dbReference type="PROSITE" id="PS50010"/>
    </source>
</evidence>
<proteinExistence type="predicted"/>
<feature type="compositionally biased region" description="Polar residues" evidence="6">
    <location>
        <begin position="776"/>
        <end position="800"/>
    </location>
</feature>
<dbReference type="SUPFAM" id="SSF50729">
    <property type="entry name" value="PH domain-like"/>
    <property type="match status" value="1"/>
</dbReference>
<dbReference type="GeneID" id="109463757"/>
<dbReference type="PROSITE" id="PS50003">
    <property type="entry name" value="PH_DOMAIN"/>
    <property type="match status" value="1"/>
</dbReference>
<feature type="compositionally biased region" description="Basic and acidic residues" evidence="6">
    <location>
        <begin position="630"/>
        <end position="654"/>
    </location>
</feature>
<feature type="compositionally biased region" description="Acidic residues" evidence="6">
    <location>
        <begin position="1453"/>
        <end position="1464"/>
    </location>
</feature>
<evidence type="ECO:0000259" key="7">
    <source>
        <dbReference type="PROSITE" id="PS50002"/>
    </source>
</evidence>
<dbReference type="InterPro" id="IPR001331">
    <property type="entry name" value="GDS_CDC24_CS"/>
</dbReference>
<dbReference type="Proteomes" id="UP000515135">
    <property type="component" value="Unplaced"/>
</dbReference>
<dbReference type="GO" id="GO:0035556">
    <property type="term" value="P:intracellular signal transduction"/>
    <property type="evidence" value="ECO:0007669"/>
    <property type="project" value="InterPro"/>
</dbReference>
<evidence type="ECO:0000256" key="1">
    <source>
        <dbReference type="ARBA" id="ARBA00004496"/>
    </source>
</evidence>
<dbReference type="Pfam" id="PF00018">
    <property type="entry name" value="SH3_1"/>
    <property type="match status" value="1"/>
</dbReference>
<dbReference type="PANTHER" id="PTHR47544">
    <property type="entry name" value="RHO GUANINE NUCLEOTIDE EXCHANGE FACTOR 4"/>
    <property type="match status" value="1"/>
</dbReference>
<feature type="region of interest" description="Disordered" evidence="6">
    <location>
        <begin position="597"/>
        <end position="662"/>
    </location>
</feature>
<keyword evidence="10" id="KW-1185">Reference proteome</keyword>
<feature type="compositionally biased region" description="Basic and acidic residues" evidence="6">
    <location>
        <begin position="384"/>
        <end position="393"/>
    </location>
</feature>
<dbReference type="Gene3D" id="2.30.29.30">
    <property type="entry name" value="Pleckstrin-homology domain (PH domain)/Phosphotyrosine-binding domain (PTB)"/>
    <property type="match status" value="1"/>
</dbReference>
<organism evidence="10 11">
    <name type="scientific">Branchiostoma belcheri</name>
    <name type="common">Amphioxus</name>
    <dbReference type="NCBI Taxonomy" id="7741"/>
    <lineage>
        <taxon>Eukaryota</taxon>
        <taxon>Metazoa</taxon>
        <taxon>Chordata</taxon>
        <taxon>Cephalochordata</taxon>
        <taxon>Leptocardii</taxon>
        <taxon>Amphioxiformes</taxon>
        <taxon>Branchiostomatidae</taxon>
        <taxon>Branchiostoma</taxon>
    </lineage>
</organism>
<dbReference type="RefSeq" id="XP_019616163.1">
    <property type="nucleotide sequence ID" value="XM_019760604.1"/>
</dbReference>
<dbReference type="CDD" id="cd00160">
    <property type="entry name" value="RhoGEF"/>
    <property type="match status" value="1"/>
</dbReference>
<dbReference type="KEGG" id="bbel:109463757"/>
<feature type="region of interest" description="Disordered" evidence="6">
    <location>
        <begin position="1096"/>
        <end position="1128"/>
    </location>
</feature>
<feature type="compositionally biased region" description="Pro residues" evidence="6">
    <location>
        <begin position="1270"/>
        <end position="1279"/>
    </location>
</feature>
<feature type="compositionally biased region" description="Polar residues" evidence="6">
    <location>
        <begin position="1337"/>
        <end position="1348"/>
    </location>
</feature>
<dbReference type="PROSITE" id="PS00741">
    <property type="entry name" value="DH_1"/>
    <property type="match status" value="1"/>
</dbReference>
<evidence type="ECO:0000256" key="3">
    <source>
        <dbReference type="ARBA" id="ARBA00022490"/>
    </source>
</evidence>
<dbReference type="SUPFAM" id="SSF48065">
    <property type="entry name" value="DBL homology domain (DH-domain)"/>
    <property type="match status" value="1"/>
</dbReference>
<evidence type="ECO:0000256" key="4">
    <source>
        <dbReference type="ARBA" id="ARBA00022658"/>
    </source>
</evidence>
<dbReference type="SMART" id="SM00326">
    <property type="entry name" value="SH3"/>
    <property type="match status" value="1"/>
</dbReference>
<dbReference type="InterPro" id="IPR035899">
    <property type="entry name" value="DBL_dom_sf"/>
</dbReference>
<feature type="region of interest" description="Disordered" evidence="6">
    <location>
        <begin position="1330"/>
        <end position="1352"/>
    </location>
</feature>
<dbReference type="SUPFAM" id="SSF50044">
    <property type="entry name" value="SH3-domain"/>
    <property type="match status" value="1"/>
</dbReference>
<comment type="subcellular location">
    <subcellularLocation>
        <location evidence="1">Cytoplasm</location>
    </subcellularLocation>
</comment>
<feature type="compositionally biased region" description="Basic residues" evidence="6">
    <location>
        <begin position="1412"/>
        <end position="1423"/>
    </location>
</feature>
<feature type="region of interest" description="Disordered" evidence="6">
    <location>
        <begin position="424"/>
        <end position="472"/>
    </location>
</feature>
<reference evidence="11" key="1">
    <citation type="submission" date="2025-08" db="UniProtKB">
        <authorList>
            <consortium name="RefSeq"/>
        </authorList>
    </citation>
    <scope>IDENTIFICATION</scope>
    <source>
        <tissue evidence="11">Gonad</tissue>
    </source>
</reference>
<feature type="compositionally biased region" description="Basic and acidic residues" evidence="6">
    <location>
        <begin position="525"/>
        <end position="535"/>
    </location>
</feature>
<dbReference type="InterPro" id="IPR011993">
    <property type="entry name" value="PH-like_dom_sf"/>
</dbReference>
<feature type="compositionally biased region" description="Polar residues" evidence="6">
    <location>
        <begin position="610"/>
        <end position="629"/>
    </location>
</feature>
<dbReference type="InterPro" id="IPR000219">
    <property type="entry name" value="DH_dom"/>
</dbReference>
<gene>
    <name evidence="11" type="primary">LOC109463757</name>
</gene>
<feature type="compositionally biased region" description="Polar residues" evidence="6">
    <location>
        <begin position="424"/>
        <end position="449"/>
    </location>
</feature>
<name>A0A6P4XVN8_BRABE</name>
<feature type="region of interest" description="Disordered" evidence="6">
    <location>
        <begin position="384"/>
        <end position="408"/>
    </location>
</feature>
<keyword evidence="3" id="KW-0963">Cytoplasm</keyword>
<dbReference type="PROSITE" id="PS50002">
    <property type="entry name" value="SH3"/>
    <property type="match status" value="1"/>
</dbReference>
<feature type="domain" description="SH3" evidence="7">
    <location>
        <begin position="1628"/>
        <end position="1687"/>
    </location>
</feature>
<feature type="region of interest" description="Disordered" evidence="6">
    <location>
        <begin position="776"/>
        <end position="805"/>
    </location>
</feature>
<dbReference type="PANTHER" id="PTHR47544:SF3">
    <property type="entry name" value="RHO GUANINE NUCLEOTIDE EXCHANGE FACTOR 4 ISOFORM X1"/>
    <property type="match status" value="1"/>
</dbReference>
<dbReference type="SMART" id="SM00233">
    <property type="entry name" value="PH"/>
    <property type="match status" value="1"/>
</dbReference>
<accession>A0A6P4XVN8</accession>
<feature type="compositionally biased region" description="Low complexity" evidence="6">
    <location>
        <begin position="48"/>
        <end position="62"/>
    </location>
</feature>
<dbReference type="Gene3D" id="2.30.30.40">
    <property type="entry name" value="SH3 Domains"/>
    <property type="match status" value="1"/>
</dbReference>
<evidence type="ECO:0000256" key="2">
    <source>
        <dbReference type="ARBA" id="ARBA00022443"/>
    </source>
</evidence>
<feature type="compositionally biased region" description="Polar residues" evidence="6">
    <location>
        <begin position="319"/>
        <end position="332"/>
    </location>
</feature>
<dbReference type="SMART" id="SM00325">
    <property type="entry name" value="RhoGEF"/>
    <property type="match status" value="1"/>
</dbReference>
<protein>
    <submittedName>
        <fullName evidence="11">Uncharacterized protein LOC109463757 isoform X1</fullName>
    </submittedName>
</protein>
<evidence type="ECO:0000256" key="6">
    <source>
        <dbReference type="SAM" id="MobiDB-lite"/>
    </source>
</evidence>
<feature type="region of interest" description="Disordered" evidence="6">
    <location>
        <begin position="1397"/>
        <end position="1468"/>
    </location>
</feature>
<feature type="compositionally biased region" description="Polar residues" evidence="6">
    <location>
        <begin position="1597"/>
        <end position="1612"/>
    </location>
</feature>
<dbReference type="Gene3D" id="1.20.900.10">
    <property type="entry name" value="Dbl homology (DH) domain"/>
    <property type="match status" value="1"/>
</dbReference>
<feature type="compositionally biased region" description="Low complexity" evidence="6">
    <location>
        <begin position="1182"/>
        <end position="1191"/>
    </location>
</feature>
<evidence type="ECO:0000256" key="5">
    <source>
        <dbReference type="PROSITE-ProRule" id="PRU00192"/>
    </source>
</evidence>
<feature type="compositionally biased region" description="Low complexity" evidence="6">
    <location>
        <begin position="98"/>
        <end position="112"/>
    </location>
</feature>
<evidence type="ECO:0000313" key="11">
    <source>
        <dbReference type="RefSeq" id="XP_019616163.1"/>
    </source>
</evidence>
<keyword evidence="4" id="KW-0344">Guanine-nucleotide releasing factor</keyword>
<feature type="domain" description="DH" evidence="9">
    <location>
        <begin position="1721"/>
        <end position="1905"/>
    </location>
</feature>
<feature type="region of interest" description="Disordered" evidence="6">
    <location>
        <begin position="316"/>
        <end position="336"/>
    </location>
</feature>
<dbReference type="Pfam" id="PF22697">
    <property type="entry name" value="SOS1_NGEF_PH"/>
    <property type="match status" value="1"/>
</dbReference>
<feature type="region of interest" description="Disordered" evidence="6">
    <location>
        <begin position="873"/>
        <end position="907"/>
    </location>
</feature>
<feature type="compositionally biased region" description="Low complexity" evidence="6">
    <location>
        <begin position="1255"/>
        <end position="1269"/>
    </location>
</feature>
<dbReference type="Pfam" id="PF00621">
    <property type="entry name" value="RhoGEF"/>
    <property type="match status" value="1"/>
</dbReference>
<evidence type="ECO:0000313" key="10">
    <source>
        <dbReference type="Proteomes" id="UP000515135"/>
    </source>
</evidence>
<dbReference type="InterPro" id="IPR001849">
    <property type="entry name" value="PH_domain"/>
</dbReference>
<dbReference type="GO" id="GO:0005085">
    <property type="term" value="F:guanyl-nucleotide exchange factor activity"/>
    <property type="evidence" value="ECO:0007669"/>
    <property type="project" value="UniProtKB-KW"/>
</dbReference>
<feature type="region of interest" description="Disordered" evidence="6">
    <location>
        <begin position="1530"/>
        <end position="1618"/>
    </location>
</feature>
<feature type="compositionally biased region" description="Basic and acidic residues" evidence="6">
    <location>
        <begin position="597"/>
        <end position="609"/>
    </location>
</feature>
<dbReference type="InterPro" id="IPR036028">
    <property type="entry name" value="SH3-like_dom_sf"/>
</dbReference>
<keyword evidence="2 5" id="KW-0728">SH3 domain</keyword>
<sequence length="2137" mass="237829">MSSTRKVRNGAPAGTKQVLRTKADEKARRRSAPPATGTRPRGQSALETRGTVQKQTQKQTRATKADRESKQGASDLLSGNRNCKTVKERQRVGKTGIVSSQSSSNDSVNDSSTIKGNEAVVNGTEELETNVVTVCTESGAQPEGITVVNLITTHADNGESSGQLSPISDDPLASNIVNVDNSIKESSHELLKEHNAAELADKSQDVSSTCGETRTFDALQSVTKNVTGLKELPAVDVIITETLPLITDNSDHNEVQQASSTLESSTANTCTLTWKMDHEEDPDVPMKLSVTVDDKLDGETTDSSSHVSGINTAKEVVTRQEQQWSSGISAGTTKGADSEETKFVQLKIQERSNAVIYEMLDAGQGGEKGKGQVENIKKEEDISHIEAETERANRARTRPRTIQAPESFTSTLQVKLKSQRNENMQVDTEGQSGSSAQDLTPYSSSSNSMPFMEGENDNELQEDVSQSSDADQSKYLRTATASGKGQVTCAVVEPSMSAEPDDADTTGPEEVGKQLSEDTISGVDDLPRSTRPCDRDDVLDRSLASRGMRRAHGTLSLDKSKGQVADIFDSPNNITTAMGMGCLDNMHSDLSSKDGCYRPQRLKNDDNVKTTDAQSTPELETVDLANTQKSETKPEPKDIPELSKPLADHDKEPEAEQIQDEDSVKANCKTFLFSELRGPTYNLIKDQPLHSSLPNINGREVEEKLSSAMPSHVPMSSPSVRRRKSVCFASCPASPTAAPKLRRRHSSYIHPSLMGHLHHHSLSAVDRLYPDGQLRRTLSLSGGHTPSELSSGQTTPSTRGSHPELHLSPLVKRLQELCEEAETEEGRRLQELCLEYRWDEGKRLHKLSEEVEKEEGNMLQEEAHDLEVRNFQAPTGVNGQPSVEDDRKNGELHTANRPASEDKRLGKGAVTAEGQARGIHPDNSSLLLPLPLTSSSQLERSTRQNHHNTRKIVSTSDVQNCVNTRPTTLTKSASEPAFGVDGKQQKYVIEIHLSPTQEVIAAGEDQKSLTESVEDEGESVFFEGNRPSVVITSPERRQRNPFTRSQSLPVSPTINIVPCGDMHDKSDLSPNMANVEDTEDDWTRVVPRVLQQSDSIAVPESSSGSFRRWSRSRTESMSEALNDEGRIEMEDKEELRSLDIDKDREVIHDIAYFLETQNEKPVTNSLPRDSMLAVAPNKNLEVESQSQSLPSSPMPTRRGGRHSLRSLPVSPHPENQPERSRSSTDSLDEQPRTNLLTTLVQPERPVTPKPYKKQSTSSPNSSSSHLSVNSPPPARPVTPKPQGRPSSSSLQSSSPKSSLLDIPQEDAVIIRPISPKFATITENTDVLAPQATRLLTDPQSTGSPQLTRNRSRKISLSAKQNHALMRISAAGSEDSGLGDSQSQLNLAVPSLEDKSLQKDASAVQANEDVVKYRRATKQRRRRPKSDLGSWVQKPPAKSRRPLTIHGTPHQESIEENEGSDEDNTEEKSLDKLTSLREAINLFTVDSPKLNRRNTVHNIVGSPNHPGKALKMSGMNSTITEESTTPRVYNRTVSSYSPPLGTPALKRSRSTPCSLDRAGRKRIHSQAEKGAGTPRFSKVAVELSSPSSDSEDNDNEPTSVPSSPAVNRRSSFTGIPPGQDIDEMFDDEDEVTYAEALWDHVTMAPDELGFRAGEVIEVTDLHNRDWWWGCIEDREGWFPAAFVRLRVNQEDTVEDYVAKMRQGTSVNLRRYSVSFSQNKDQMRSNVVNEILSTERDYIGHLRDIIEGYVKQCRKRPEMFTCETIKTVFGNIEQIYEFQTGFLKTLEHSSRQDLPHLSEVGKCFLQHREGFEIYSEYCNNHPHAVTELNQITKSKKYRHFFEACRLLQNMIDLALDGFLLTPVQKICKYPLQLAELLKYTKPEHRDHEDVKAALEAMKDVANLINERKRRLENIDKIAAWQQDVEGWEGEDVLDKSSQLIYNGDVRVITAARGKVQDRTLFLFDHQMVFCKKDLLKRDSVAYKERMLTGPCQVRPIPDGKDKEFQTSVKNALKLYDMEKEKTYILCLKTPEQKMRWEEAFQEEREKVAEDKKKGFEIPLDVRKNAMNKSFRNKPSKPRADYRRMSKKYEVSEPSLQHVSLPRGISSKEVFAEVKQKRSIILPFFNFATKKSSRKASALT</sequence>
<dbReference type="InterPro" id="IPR055251">
    <property type="entry name" value="SOS1_NGEF_PH"/>
</dbReference>
<dbReference type="CDD" id="cd01224">
    <property type="entry name" value="PH_Collybistin_ASEF"/>
    <property type="match status" value="1"/>
</dbReference>
<evidence type="ECO:0000259" key="8">
    <source>
        <dbReference type="PROSITE" id="PS50003"/>
    </source>
</evidence>
<dbReference type="PROSITE" id="PS50010">
    <property type="entry name" value="DH_2"/>
    <property type="match status" value="1"/>
</dbReference>
<feature type="region of interest" description="Disordered" evidence="6">
    <location>
        <begin position="1"/>
        <end position="117"/>
    </location>
</feature>
<feature type="compositionally biased region" description="Low complexity" evidence="6">
    <location>
        <begin position="1286"/>
        <end position="1300"/>
    </location>
</feature>
<feature type="region of interest" description="Disordered" evidence="6">
    <location>
        <begin position="1180"/>
        <end position="1303"/>
    </location>
</feature>
<dbReference type="GO" id="GO:0005737">
    <property type="term" value="C:cytoplasm"/>
    <property type="evidence" value="ECO:0007669"/>
    <property type="project" value="UniProtKB-SubCell"/>
</dbReference>